<evidence type="ECO:0000256" key="6">
    <source>
        <dbReference type="ARBA" id="ARBA00023077"/>
    </source>
</evidence>
<keyword evidence="5 12" id="KW-0732">Signal</keyword>
<evidence type="ECO:0000256" key="8">
    <source>
        <dbReference type="ARBA" id="ARBA00023170"/>
    </source>
</evidence>
<keyword evidence="7 10" id="KW-0472">Membrane</keyword>
<feature type="domain" description="TonB-dependent receptor plug" evidence="14">
    <location>
        <begin position="270"/>
        <end position="369"/>
    </location>
</feature>
<keyword evidence="8 15" id="KW-0675">Receptor</keyword>
<dbReference type="AlphaFoldDB" id="A0A2T7BD66"/>
<evidence type="ECO:0000256" key="4">
    <source>
        <dbReference type="ARBA" id="ARBA00022692"/>
    </source>
</evidence>
<dbReference type="Proteomes" id="UP000244450">
    <property type="component" value="Unassembled WGS sequence"/>
</dbReference>
<evidence type="ECO:0000256" key="7">
    <source>
        <dbReference type="ARBA" id="ARBA00023136"/>
    </source>
</evidence>
<proteinExistence type="inferred from homology"/>
<evidence type="ECO:0000256" key="5">
    <source>
        <dbReference type="ARBA" id="ARBA00022729"/>
    </source>
</evidence>
<name>A0A2T7BD66_9BACT</name>
<dbReference type="Pfam" id="PF00593">
    <property type="entry name" value="TonB_dep_Rec_b-barrel"/>
    <property type="match status" value="1"/>
</dbReference>
<dbReference type="InterPro" id="IPR008969">
    <property type="entry name" value="CarboxyPept-like_regulatory"/>
</dbReference>
<protein>
    <submittedName>
        <fullName evidence="15">TonB-dependent receptor</fullName>
    </submittedName>
</protein>
<dbReference type="Gene3D" id="2.40.170.20">
    <property type="entry name" value="TonB-dependent receptor, beta-barrel domain"/>
    <property type="match status" value="1"/>
</dbReference>
<feature type="chain" id="PRO_5015593212" evidence="12">
    <location>
        <begin position="21"/>
        <end position="933"/>
    </location>
</feature>
<evidence type="ECO:0000259" key="14">
    <source>
        <dbReference type="Pfam" id="PF07715"/>
    </source>
</evidence>
<dbReference type="InterPro" id="IPR037066">
    <property type="entry name" value="Plug_dom_sf"/>
</dbReference>
<dbReference type="PANTHER" id="PTHR30069:SF29">
    <property type="entry name" value="HEMOGLOBIN AND HEMOGLOBIN-HAPTOGLOBIN-BINDING PROTEIN 1-RELATED"/>
    <property type="match status" value="1"/>
</dbReference>
<keyword evidence="6 11" id="KW-0798">TonB box</keyword>
<keyword evidence="4 10" id="KW-0812">Transmembrane</keyword>
<comment type="caution">
    <text evidence="15">The sequence shown here is derived from an EMBL/GenBank/DDBJ whole genome shotgun (WGS) entry which is preliminary data.</text>
</comment>
<keyword evidence="3 10" id="KW-1134">Transmembrane beta strand</keyword>
<dbReference type="Pfam" id="PF07715">
    <property type="entry name" value="Plug"/>
    <property type="match status" value="1"/>
</dbReference>
<evidence type="ECO:0000256" key="11">
    <source>
        <dbReference type="RuleBase" id="RU003357"/>
    </source>
</evidence>
<accession>A0A2T7BD66</accession>
<keyword evidence="9 10" id="KW-0998">Cell outer membrane</keyword>
<feature type="domain" description="TonB-dependent receptor-like beta-barrel" evidence="13">
    <location>
        <begin position="440"/>
        <end position="893"/>
    </location>
</feature>
<keyword evidence="16" id="KW-1185">Reference proteome</keyword>
<dbReference type="GO" id="GO:0015344">
    <property type="term" value="F:siderophore uptake transmembrane transporter activity"/>
    <property type="evidence" value="ECO:0007669"/>
    <property type="project" value="TreeGrafter"/>
</dbReference>
<sequence length="933" mass="102902">MKYCLLLLFCIIACTGALRAQSPVLARPVTVRLDSAGIQQLTDTLEKQTGAYFYYDVTAFDNTYFTATLVQQPMREVLDSLLGRLGFSVTEDAQHHVFIASGPPLTLQIPLAGRPPAPILAVTPHANGRVLPRAGKRKTAGGPATEEENAAVKASYDDFKTYNIGNSNSTAGNATITGYIRRATTNEGIGNATVAVQGLTVKSVSDPYGYYTITLPKGSYVLRFTCIGMMDARRQVSLRGDGKLPVVMHDFVQSLKGVTIEGEKSSNVRSAAMGVQKIDIQTIKRVPSPMGEADILRVLQMLPGVTSAGEGSTGLNVRGGNVDQTLVLLDGATVYNPAHFFGFFSAFNPDVIKDAELYKSSIPVRYGSRLSSVLDVITREGNQHKFSGSGGIGPLNGHLTLEGPIGDKTTFILGGRASYSDWILHLLKDPQYKRSSAGFYDGNLKITNSWNDHNTIYLSAYISHDNFKLDRDTAYKYGNKNAVLRWKHIFSSKAYGTFSVGTDNYNFSMNSDANEITAFKYRFNVAQQHANVDMNFMPSNKHHLEAGLGGIYYQLSPGDYQPSGKSLARPNTVPKEQAVEAAAYVADNYTITPDLTLNVGLRGAFFANRGPAVVNEYLPGLPREISSVKDSVMYGSGKTIKSYAGLEPRMALRYTLTTNSSVKAAYNRTQQFIHMLSNTTVVSPTDVWKLSDTYIRPEIGDQVSIGYYRNFKHNTIETSAELYYKWIRHALSYKSGANLLLNHHVETDVANADGKAYGVELLVKKTAGKMTGWVSYAYSRTLLRMRDPLVTDPTNHGNYYPADYDKPHTANLVANYSISHRFNVSLTSVYATGRPITLPIASYYIDGSVRVLYADRNSARIPDYFRTDFSVNIDGNHKLHKVAHSSWSLGVYNMLARRNAYSVYFVSENGQIHGYKLSIFGTAIPFITYNFKF</sequence>
<dbReference type="Gene3D" id="2.170.130.10">
    <property type="entry name" value="TonB-dependent receptor, plug domain"/>
    <property type="match status" value="1"/>
</dbReference>
<evidence type="ECO:0000256" key="2">
    <source>
        <dbReference type="ARBA" id="ARBA00022448"/>
    </source>
</evidence>
<evidence type="ECO:0000256" key="10">
    <source>
        <dbReference type="PROSITE-ProRule" id="PRU01360"/>
    </source>
</evidence>
<dbReference type="EMBL" id="QCYK01000003">
    <property type="protein sequence ID" value="PUZ23043.1"/>
    <property type="molecule type" value="Genomic_DNA"/>
</dbReference>
<dbReference type="Gene3D" id="2.60.40.1120">
    <property type="entry name" value="Carboxypeptidase-like, regulatory domain"/>
    <property type="match status" value="1"/>
</dbReference>
<evidence type="ECO:0000313" key="15">
    <source>
        <dbReference type="EMBL" id="PUZ23043.1"/>
    </source>
</evidence>
<dbReference type="SUPFAM" id="SSF56935">
    <property type="entry name" value="Porins"/>
    <property type="match status" value="1"/>
</dbReference>
<dbReference type="PROSITE" id="PS52016">
    <property type="entry name" value="TONB_DEPENDENT_REC_3"/>
    <property type="match status" value="1"/>
</dbReference>
<gene>
    <name evidence="15" type="ORF">DCC81_21810</name>
</gene>
<evidence type="ECO:0000313" key="16">
    <source>
        <dbReference type="Proteomes" id="UP000244450"/>
    </source>
</evidence>
<dbReference type="PANTHER" id="PTHR30069">
    <property type="entry name" value="TONB-DEPENDENT OUTER MEMBRANE RECEPTOR"/>
    <property type="match status" value="1"/>
</dbReference>
<keyword evidence="2 10" id="KW-0813">Transport</keyword>
<evidence type="ECO:0000256" key="3">
    <source>
        <dbReference type="ARBA" id="ARBA00022452"/>
    </source>
</evidence>
<evidence type="ECO:0000256" key="12">
    <source>
        <dbReference type="SAM" id="SignalP"/>
    </source>
</evidence>
<dbReference type="InterPro" id="IPR012910">
    <property type="entry name" value="Plug_dom"/>
</dbReference>
<dbReference type="GO" id="GO:0044718">
    <property type="term" value="P:siderophore transmembrane transport"/>
    <property type="evidence" value="ECO:0007669"/>
    <property type="project" value="TreeGrafter"/>
</dbReference>
<dbReference type="InterPro" id="IPR000531">
    <property type="entry name" value="Beta-barrel_TonB"/>
</dbReference>
<evidence type="ECO:0000256" key="1">
    <source>
        <dbReference type="ARBA" id="ARBA00004571"/>
    </source>
</evidence>
<dbReference type="SUPFAM" id="SSF49464">
    <property type="entry name" value="Carboxypeptidase regulatory domain-like"/>
    <property type="match status" value="1"/>
</dbReference>
<feature type="signal peptide" evidence="12">
    <location>
        <begin position="1"/>
        <end position="20"/>
    </location>
</feature>
<comment type="similarity">
    <text evidence="10 11">Belongs to the TonB-dependent receptor family.</text>
</comment>
<comment type="subcellular location">
    <subcellularLocation>
        <location evidence="1 10">Cell outer membrane</location>
        <topology evidence="1 10">Multi-pass membrane protein</topology>
    </subcellularLocation>
</comment>
<dbReference type="Pfam" id="PF13715">
    <property type="entry name" value="CarbopepD_reg_2"/>
    <property type="match status" value="1"/>
</dbReference>
<dbReference type="InterPro" id="IPR039426">
    <property type="entry name" value="TonB-dep_rcpt-like"/>
</dbReference>
<evidence type="ECO:0000259" key="13">
    <source>
        <dbReference type="Pfam" id="PF00593"/>
    </source>
</evidence>
<dbReference type="InterPro" id="IPR036942">
    <property type="entry name" value="Beta-barrel_TonB_sf"/>
</dbReference>
<organism evidence="15 16">
    <name type="scientific">Chitinophaga parva</name>
    <dbReference type="NCBI Taxonomy" id="2169414"/>
    <lineage>
        <taxon>Bacteria</taxon>
        <taxon>Pseudomonadati</taxon>
        <taxon>Bacteroidota</taxon>
        <taxon>Chitinophagia</taxon>
        <taxon>Chitinophagales</taxon>
        <taxon>Chitinophagaceae</taxon>
        <taxon>Chitinophaga</taxon>
    </lineage>
</organism>
<reference evidence="15 16" key="1">
    <citation type="submission" date="2018-04" db="EMBL/GenBank/DDBJ databases">
        <title>Chitinophaga fuyangensis sp. nov., isolated from soil in a chemical factory.</title>
        <authorList>
            <person name="Chen K."/>
        </authorList>
    </citation>
    <scope>NUCLEOTIDE SEQUENCE [LARGE SCALE GENOMIC DNA]</scope>
    <source>
        <strain evidence="15 16">LY-1</strain>
    </source>
</reference>
<evidence type="ECO:0000256" key="9">
    <source>
        <dbReference type="ARBA" id="ARBA00023237"/>
    </source>
</evidence>
<dbReference type="GO" id="GO:0009279">
    <property type="term" value="C:cell outer membrane"/>
    <property type="evidence" value="ECO:0007669"/>
    <property type="project" value="UniProtKB-SubCell"/>
</dbReference>
<dbReference type="OrthoDB" id="9803050at2"/>
<dbReference type="RefSeq" id="WP_108688787.1">
    <property type="nucleotide sequence ID" value="NZ_QCYK01000003.1"/>
</dbReference>